<keyword evidence="2" id="KW-1185">Reference proteome</keyword>
<gene>
    <name evidence="1" type="ORF">CEXT_268791</name>
</gene>
<comment type="caution">
    <text evidence="1">The sequence shown here is derived from an EMBL/GenBank/DDBJ whole genome shotgun (WGS) entry which is preliminary data.</text>
</comment>
<dbReference type="Proteomes" id="UP001054945">
    <property type="component" value="Unassembled WGS sequence"/>
</dbReference>
<sequence>MERWKVRKKGAAVMGNNILKEKSDGNPRSGQLPSNCFEISKTGINAIMSNKSDVLLKLSYPPRLIGCSVLRIRCFDNLETQMILHQFSNHPEYFVIALASYSKG</sequence>
<organism evidence="1 2">
    <name type="scientific">Caerostris extrusa</name>
    <name type="common">Bark spider</name>
    <name type="synonym">Caerostris bankana</name>
    <dbReference type="NCBI Taxonomy" id="172846"/>
    <lineage>
        <taxon>Eukaryota</taxon>
        <taxon>Metazoa</taxon>
        <taxon>Ecdysozoa</taxon>
        <taxon>Arthropoda</taxon>
        <taxon>Chelicerata</taxon>
        <taxon>Arachnida</taxon>
        <taxon>Araneae</taxon>
        <taxon>Araneomorphae</taxon>
        <taxon>Entelegynae</taxon>
        <taxon>Araneoidea</taxon>
        <taxon>Araneidae</taxon>
        <taxon>Caerostris</taxon>
    </lineage>
</organism>
<accession>A0AAV4Q7W0</accession>
<dbReference type="AlphaFoldDB" id="A0AAV4Q7W0"/>
<name>A0AAV4Q7W0_CAEEX</name>
<proteinExistence type="predicted"/>
<evidence type="ECO:0000313" key="1">
    <source>
        <dbReference type="EMBL" id="GIY04694.1"/>
    </source>
</evidence>
<reference evidence="1 2" key="1">
    <citation type="submission" date="2021-06" db="EMBL/GenBank/DDBJ databases">
        <title>Caerostris extrusa draft genome.</title>
        <authorList>
            <person name="Kono N."/>
            <person name="Arakawa K."/>
        </authorList>
    </citation>
    <scope>NUCLEOTIDE SEQUENCE [LARGE SCALE GENOMIC DNA]</scope>
</reference>
<evidence type="ECO:0000313" key="2">
    <source>
        <dbReference type="Proteomes" id="UP001054945"/>
    </source>
</evidence>
<protein>
    <submittedName>
        <fullName evidence="1">Uncharacterized protein</fullName>
    </submittedName>
</protein>
<dbReference type="EMBL" id="BPLR01005743">
    <property type="protein sequence ID" value="GIY04694.1"/>
    <property type="molecule type" value="Genomic_DNA"/>
</dbReference>